<evidence type="ECO:0000313" key="4">
    <source>
        <dbReference type="Proteomes" id="UP000196581"/>
    </source>
</evidence>
<reference evidence="4" key="1">
    <citation type="submission" date="2017-02" db="EMBL/GenBank/DDBJ databases">
        <authorList>
            <person name="Dridi B."/>
        </authorList>
    </citation>
    <scope>NUCLEOTIDE SEQUENCE [LARGE SCALE GENOMIC DNA]</scope>
    <source>
        <strain evidence="4">B Co 03.10</strain>
    </source>
</reference>
<evidence type="ECO:0008006" key="5">
    <source>
        <dbReference type="Google" id="ProtNLM"/>
    </source>
</evidence>
<dbReference type="Gene3D" id="3.40.190.170">
    <property type="entry name" value="Bacterial extracellular solute-binding protein, family 7"/>
    <property type="match status" value="1"/>
</dbReference>
<accession>A0A1X6XPL8</accession>
<evidence type="ECO:0000256" key="1">
    <source>
        <dbReference type="ARBA" id="ARBA00022729"/>
    </source>
</evidence>
<keyword evidence="4" id="KW-1185">Reference proteome</keyword>
<dbReference type="Proteomes" id="UP000196581">
    <property type="component" value="Unassembled WGS sequence"/>
</dbReference>
<organism evidence="3 4">
    <name type="scientific">Brevibacterium yomogidense</name>
    <dbReference type="NCBI Taxonomy" id="946573"/>
    <lineage>
        <taxon>Bacteria</taxon>
        <taxon>Bacillati</taxon>
        <taxon>Actinomycetota</taxon>
        <taxon>Actinomycetes</taxon>
        <taxon>Micrococcales</taxon>
        <taxon>Brevibacteriaceae</taxon>
        <taxon>Brevibacterium</taxon>
    </lineage>
</organism>
<name>A0A1X6XPL8_9MICO</name>
<dbReference type="InterPro" id="IPR018389">
    <property type="entry name" value="DctP_fam"/>
</dbReference>
<keyword evidence="1" id="KW-0732">Signal</keyword>
<dbReference type="NCBIfam" id="NF037995">
    <property type="entry name" value="TRAP_S1"/>
    <property type="match status" value="1"/>
</dbReference>
<sequence>MLRVSSGLSSLNIAWTAGSIPWMEEVEERTGGDVTFESFTGGELVELRRETHALESEVIDIALMLPIYQPDQYPLVEVTMLPLKESDTLIGSTAWKSLVEGEEALFDGQTYHEWQFESEGLKALPLHTTPEYSVSTTGAAFESPEVLESLQLRTASRVQNITAELFGANTVSIPNAEAYDALSRGTIDGGFAAVADWGNYGLQDLYRTTLTGVNFGHFNLNMVMTDDTWNSLDPEVRDIMQQALEDTYEQAAGKWMDRTDETRSYNEDEADGRFVDLADVPDEVRTPIEESASATWTEWIDMMEARGLPGREAAEQWKKAVEDAGGEVPDGALEDGA</sequence>
<evidence type="ECO:0000256" key="2">
    <source>
        <dbReference type="SAM" id="MobiDB-lite"/>
    </source>
</evidence>
<protein>
    <recommendedName>
        <fullName evidence="5">TRAP-type C4-dicarboxylate transport system, periplasmic component</fullName>
    </recommendedName>
</protein>
<proteinExistence type="predicted"/>
<feature type="region of interest" description="Disordered" evidence="2">
    <location>
        <begin position="317"/>
        <end position="337"/>
    </location>
</feature>
<dbReference type="Pfam" id="PF03480">
    <property type="entry name" value="DctP"/>
    <property type="match status" value="1"/>
</dbReference>
<dbReference type="AlphaFoldDB" id="A0A1X6XPL8"/>
<dbReference type="PANTHER" id="PTHR33376">
    <property type="match status" value="1"/>
</dbReference>
<dbReference type="GO" id="GO:0055085">
    <property type="term" value="P:transmembrane transport"/>
    <property type="evidence" value="ECO:0007669"/>
    <property type="project" value="InterPro"/>
</dbReference>
<dbReference type="PANTHER" id="PTHR33376:SF15">
    <property type="entry name" value="BLL6794 PROTEIN"/>
    <property type="match status" value="1"/>
</dbReference>
<gene>
    <name evidence="3" type="ORF">FM105_14050</name>
</gene>
<evidence type="ECO:0000313" key="3">
    <source>
        <dbReference type="EMBL" id="SLN01030.1"/>
    </source>
</evidence>
<dbReference type="InterPro" id="IPR038404">
    <property type="entry name" value="TRAP_DctP_sf"/>
</dbReference>
<dbReference type="EMBL" id="FWFF01000020">
    <property type="protein sequence ID" value="SLN01030.1"/>
    <property type="molecule type" value="Genomic_DNA"/>
</dbReference>